<gene>
    <name evidence="7" type="ORF">P0O15_10805</name>
</gene>
<dbReference type="RefSeq" id="WP_316967374.1">
    <property type="nucleotide sequence ID" value="NZ_JARFPK010000053.1"/>
</dbReference>
<dbReference type="PANTHER" id="PTHR35039">
    <property type="entry name" value="3-KETO-L-GULONATE-6-PHOSPHATE DECARBOXYLASE SGBH-RELATED"/>
    <property type="match status" value="1"/>
</dbReference>
<dbReference type="Pfam" id="PF03737">
    <property type="entry name" value="RraA-like"/>
    <property type="match status" value="1"/>
</dbReference>
<dbReference type="InterPro" id="IPR001754">
    <property type="entry name" value="OMPdeCOase_dom"/>
</dbReference>
<evidence type="ECO:0000313" key="7">
    <source>
        <dbReference type="EMBL" id="MDF0591647.1"/>
    </source>
</evidence>
<dbReference type="SUPFAM" id="SSF89562">
    <property type="entry name" value="RraA-like"/>
    <property type="match status" value="1"/>
</dbReference>
<keyword evidence="5" id="KW-0119">Carbohydrate metabolism</keyword>
<dbReference type="Gene3D" id="3.20.20.70">
    <property type="entry name" value="Aldolase class I"/>
    <property type="match status" value="1"/>
</dbReference>
<comment type="similarity">
    <text evidence="2">Belongs to the HPS/KGPDC family. HPS subfamily.</text>
</comment>
<keyword evidence="4 7" id="KW-0456">Lyase</keyword>
<dbReference type="PIRSF" id="PIRSF037137">
    <property type="entry name" value="HPS_DMK_prd"/>
    <property type="match status" value="1"/>
</dbReference>
<evidence type="ECO:0000256" key="3">
    <source>
        <dbReference type="ARBA" id="ARBA00012890"/>
    </source>
</evidence>
<evidence type="ECO:0000256" key="2">
    <source>
        <dbReference type="ARBA" id="ARBA00006350"/>
    </source>
</evidence>
<comment type="caution">
    <text evidence="7">The sequence shown here is derived from an EMBL/GenBank/DDBJ whole genome shotgun (WGS) entry which is preliminary data.</text>
</comment>
<dbReference type="InterPro" id="IPR013785">
    <property type="entry name" value="Aldolase_TIM"/>
</dbReference>
<reference evidence="7 8" key="1">
    <citation type="submission" date="2023-03" db="EMBL/GenBank/DDBJ databases">
        <title>WGS of Methanotrichaceae archaeon Mx.</title>
        <authorList>
            <person name="Sorokin D.Y."/>
            <person name="Merkel A.Y."/>
        </authorList>
    </citation>
    <scope>NUCLEOTIDE SEQUENCE [LARGE SCALE GENOMIC DNA]</scope>
    <source>
        <strain evidence="7 8">Mx</strain>
    </source>
</reference>
<dbReference type="InterPro" id="IPR041710">
    <property type="entry name" value="HPS/KGPDC"/>
</dbReference>
<evidence type="ECO:0000256" key="1">
    <source>
        <dbReference type="ARBA" id="ARBA00000718"/>
    </source>
</evidence>
<dbReference type="InterPro" id="IPR011060">
    <property type="entry name" value="RibuloseP-bd_barrel"/>
</dbReference>
<dbReference type="Pfam" id="PF00215">
    <property type="entry name" value="OMPdecase"/>
    <property type="match status" value="1"/>
</dbReference>
<evidence type="ECO:0000313" key="8">
    <source>
        <dbReference type="Proteomes" id="UP001220010"/>
    </source>
</evidence>
<dbReference type="InterPro" id="IPR017553">
    <property type="entry name" value="3-hexulose-6-phosphate_synth"/>
</dbReference>
<proteinExistence type="inferred from homology"/>
<evidence type="ECO:0000256" key="5">
    <source>
        <dbReference type="ARBA" id="ARBA00023277"/>
    </source>
</evidence>
<accession>A0ABT5XAG0</accession>
<dbReference type="Proteomes" id="UP001220010">
    <property type="component" value="Unassembled WGS sequence"/>
</dbReference>
<dbReference type="PANTHER" id="PTHR35039:SF3">
    <property type="entry name" value="3-KETO-L-GULONATE-6-PHOSPHATE DECARBOXYLASE SGBH-RELATED"/>
    <property type="match status" value="1"/>
</dbReference>
<dbReference type="CDD" id="cd16841">
    <property type="entry name" value="RraA_family"/>
    <property type="match status" value="1"/>
</dbReference>
<dbReference type="SMART" id="SM00934">
    <property type="entry name" value="OMPdecase"/>
    <property type="match status" value="1"/>
</dbReference>
<dbReference type="InterPro" id="IPR017120">
    <property type="entry name" value="Bifunct_HPS/DMK_prd"/>
</dbReference>
<sequence length="442" mass="47287">MVCSLTAWLYGGDLIKPILQVALDLLELDRAVQIALEASDGGADWIEAGTPLIKSEGMDAVRELRKALPGKKIVADMKTVDTGSMEVEMAAKAGANIVAILASSDDSTVSDALRAARKYGVEIVVDLLGSPDPVERSREMEALGVDYICVHVGIDQQMIGQRAIDFLDDILGTVKIPVAVAGGIDASSAAEAIASGASIVIVGGSVTRSPDVTASSRKVREAMDRAMGGVNRRERKSMDEEMFEIFKEVSTPNISDAMHRKGAMRDVLPINPGQKIVGRAITVQTFEGDWAKSVEAIDLAGPENVIVIYNGSRYVSCWGGLATQSCKMKGVGGVVIDGAVRDLDEIREMGYPIFASSITPMAGEPKGMGEINAEITCGGLAVRPGDIIVGDDSGVVVIPRERGYEISRRAKEVEKTESRLREEILRGRTLSEVANLKKWEKK</sequence>
<dbReference type="EMBL" id="JARFPK010000053">
    <property type="protein sequence ID" value="MDF0591647.1"/>
    <property type="molecule type" value="Genomic_DNA"/>
</dbReference>
<dbReference type="NCBIfam" id="TIGR03128">
    <property type="entry name" value="RuMP_HxlA"/>
    <property type="match status" value="1"/>
</dbReference>
<evidence type="ECO:0000256" key="4">
    <source>
        <dbReference type="ARBA" id="ARBA00023239"/>
    </source>
</evidence>
<name>A0ABT5XAG0_9EURY</name>
<dbReference type="SUPFAM" id="SSF51366">
    <property type="entry name" value="Ribulose-phoshate binding barrel"/>
    <property type="match status" value="1"/>
</dbReference>
<dbReference type="InterPro" id="IPR005493">
    <property type="entry name" value="RraA/RraA-like"/>
</dbReference>
<dbReference type="GO" id="GO:0004590">
    <property type="term" value="F:orotidine-5'-phosphate decarboxylase activity"/>
    <property type="evidence" value="ECO:0007669"/>
    <property type="project" value="UniProtKB-EC"/>
</dbReference>
<dbReference type="CDD" id="cd04726">
    <property type="entry name" value="KGPDC_HPS"/>
    <property type="match status" value="1"/>
</dbReference>
<comment type="catalytic activity">
    <reaction evidence="1">
        <text>D-ribulose 5-phosphate + formaldehyde = D-arabino-hex-3-ulose 6-phosphate</text>
        <dbReference type="Rhea" id="RHEA:25201"/>
        <dbReference type="ChEBI" id="CHEBI:16842"/>
        <dbReference type="ChEBI" id="CHEBI:58121"/>
        <dbReference type="ChEBI" id="CHEBI:58542"/>
        <dbReference type="EC" id="4.1.2.43"/>
    </reaction>
</comment>
<dbReference type="InterPro" id="IPR036704">
    <property type="entry name" value="RraA/RraA-like_sf"/>
</dbReference>
<dbReference type="NCBIfam" id="NF005442">
    <property type="entry name" value="PRK07028.1"/>
    <property type="match status" value="1"/>
</dbReference>
<dbReference type="EC" id="4.1.2.43" evidence="3"/>
<protein>
    <recommendedName>
        <fullName evidence="3">3-hexulose-6-phosphate synthase</fullName>
        <ecNumber evidence="3">4.1.2.43</ecNumber>
    </recommendedName>
</protein>
<evidence type="ECO:0000259" key="6">
    <source>
        <dbReference type="SMART" id="SM00934"/>
    </source>
</evidence>
<organism evidence="7 8">
    <name type="scientific">Candidatus Methanocrinis natronophilus</name>
    <dbReference type="NCBI Taxonomy" id="3033396"/>
    <lineage>
        <taxon>Archaea</taxon>
        <taxon>Methanobacteriati</taxon>
        <taxon>Methanobacteriota</taxon>
        <taxon>Stenosarchaea group</taxon>
        <taxon>Methanomicrobia</taxon>
        <taxon>Methanotrichales</taxon>
        <taxon>Methanotrichaceae</taxon>
        <taxon>Methanocrinis</taxon>
    </lineage>
</organism>
<feature type="domain" description="Orotidine 5'-phosphate decarboxylase" evidence="6">
    <location>
        <begin position="18"/>
        <end position="219"/>
    </location>
</feature>
<dbReference type="Gene3D" id="3.50.30.40">
    <property type="entry name" value="Ribonuclease E inhibitor RraA/RraA-like"/>
    <property type="match status" value="1"/>
</dbReference>
<keyword evidence="8" id="KW-1185">Reference proteome</keyword>